<evidence type="ECO:0000313" key="2">
    <source>
        <dbReference type="Proteomes" id="UP000001943"/>
    </source>
</evidence>
<dbReference type="KEGG" id="aph:APH_0095"/>
<organism evidence="1 2">
    <name type="scientific">Anaplasma phagocytophilum (strain HZ)</name>
    <dbReference type="NCBI Taxonomy" id="212042"/>
    <lineage>
        <taxon>Bacteria</taxon>
        <taxon>Pseudomonadati</taxon>
        <taxon>Pseudomonadota</taxon>
        <taxon>Alphaproteobacteria</taxon>
        <taxon>Rickettsiales</taxon>
        <taxon>Anaplasmataceae</taxon>
        <taxon>Anaplasma</taxon>
        <taxon>phagocytophilum group</taxon>
    </lineage>
</organism>
<protein>
    <submittedName>
        <fullName evidence="1">Uncharacterized protein</fullName>
    </submittedName>
</protein>
<name>Q2GLM8_ANAPZ</name>
<evidence type="ECO:0000313" key="1">
    <source>
        <dbReference type="EMBL" id="ABD43617.1"/>
    </source>
</evidence>
<reference evidence="1 2" key="1">
    <citation type="journal article" date="2006" name="PLoS Genet.">
        <title>Comparative genomics of emerging human ehrlichiosis agents.</title>
        <authorList>
            <person name="Dunning Hotopp J.C."/>
            <person name="Lin M."/>
            <person name="Madupu R."/>
            <person name="Crabtree J."/>
            <person name="Angiuoli S.V."/>
            <person name="Eisen J.A."/>
            <person name="Seshadri R."/>
            <person name="Ren Q."/>
            <person name="Wu M."/>
            <person name="Utterback T.R."/>
            <person name="Smith S."/>
            <person name="Lewis M."/>
            <person name="Khouri H."/>
            <person name="Zhang C."/>
            <person name="Niu H."/>
            <person name="Lin Q."/>
            <person name="Ohashi N."/>
            <person name="Zhi N."/>
            <person name="Nelson W."/>
            <person name="Brinkac L.M."/>
            <person name="Dodson R.J."/>
            <person name="Rosovitz M.J."/>
            <person name="Sundaram J."/>
            <person name="Daugherty S.C."/>
            <person name="Davidsen T."/>
            <person name="Durkin A.S."/>
            <person name="Gwinn M."/>
            <person name="Haft D.H."/>
            <person name="Selengut J.D."/>
            <person name="Sullivan S.A."/>
            <person name="Zafar N."/>
            <person name="Zhou L."/>
            <person name="Benahmed F."/>
            <person name="Forberger H."/>
            <person name="Halpin R."/>
            <person name="Mulligan S."/>
            <person name="Robinson J."/>
            <person name="White O."/>
            <person name="Rikihisa Y."/>
            <person name="Tettelin H."/>
        </authorList>
    </citation>
    <scope>NUCLEOTIDE SEQUENCE [LARGE SCALE GENOMIC DNA]</scope>
    <source>
        <strain evidence="1 2">HZ</strain>
    </source>
</reference>
<gene>
    <name evidence="1" type="ordered locus">APH_0095</name>
</gene>
<accession>Q2GLM8</accession>
<keyword evidence="2" id="KW-1185">Reference proteome</keyword>
<dbReference type="EnsemblBacteria" id="ABD43617">
    <property type="protein sequence ID" value="ABD43617"/>
    <property type="gene ID" value="APH_0095"/>
</dbReference>
<dbReference type="PaxDb" id="212042-APH_0095"/>
<dbReference type="EMBL" id="CP000235">
    <property type="protein sequence ID" value="ABD43617.1"/>
    <property type="molecule type" value="Genomic_DNA"/>
</dbReference>
<dbReference type="HOGENOM" id="CLU_3387738_0_0_5"/>
<proteinExistence type="predicted"/>
<sequence>MGSIMVGIFVRSRGTLRNHAKQYPLVVWECLL</sequence>
<dbReference type="Proteomes" id="UP000001943">
    <property type="component" value="Chromosome"/>
</dbReference>
<dbReference type="AlphaFoldDB" id="Q2GLM8"/>